<dbReference type="AlphaFoldDB" id="A0A7K7WK88"/>
<dbReference type="SUPFAM" id="SSF52151">
    <property type="entry name" value="FabD/lysophospholipase-like"/>
    <property type="match status" value="1"/>
</dbReference>
<protein>
    <submittedName>
        <fullName evidence="4">PLPL1 protein</fullName>
    </submittedName>
</protein>
<dbReference type="InterPro" id="IPR033562">
    <property type="entry name" value="PLPL"/>
</dbReference>
<reference evidence="4 5" key="1">
    <citation type="submission" date="2019-09" db="EMBL/GenBank/DDBJ databases">
        <title>Bird 10,000 Genomes (B10K) Project - Family phase.</title>
        <authorList>
            <person name="Zhang G."/>
        </authorList>
    </citation>
    <scope>NUCLEOTIDE SEQUENCE [LARGE SCALE GENOMIC DNA]</scope>
    <source>
        <strain evidence="4">B10K-MSB-01</strain>
    </source>
</reference>
<accession>A0A7K7WK88</accession>
<feature type="non-terminal residue" evidence="4">
    <location>
        <position position="218"/>
    </location>
</feature>
<dbReference type="PANTHER" id="PTHR12406">
    <property type="entry name" value="CALCIUM-INDEPENDENT PHOSPHOLIPASE A2 IPLA2 -RELATED"/>
    <property type="match status" value="1"/>
</dbReference>
<dbReference type="Pfam" id="PF01734">
    <property type="entry name" value="Patatin"/>
    <property type="match status" value="1"/>
</dbReference>
<dbReference type="GO" id="GO:0055088">
    <property type="term" value="P:lipid homeostasis"/>
    <property type="evidence" value="ECO:0007669"/>
    <property type="project" value="TreeGrafter"/>
</dbReference>
<dbReference type="GO" id="GO:0019433">
    <property type="term" value="P:triglyceride catabolic process"/>
    <property type="evidence" value="ECO:0007669"/>
    <property type="project" value="TreeGrafter"/>
</dbReference>
<keyword evidence="2" id="KW-0378">Hydrolase</keyword>
<evidence type="ECO:0000313" key="4">
    <source>
        <dbReference type="EMBL" id="NXA53702.1"/>
    </source>
</evidence>
<feature type="short sequence motif" description="GXSXG" evidence="2">
    <location>
        <begin position="39"/>
        <end position="43"/>
    </location>
</feature>
<keyword evidence="2" id="KW-0442">Lipid degradation</keyword>
<name>A0A7K7WK88_9AVES</name>
<dbReference type="Gene3D" id="3.40.1090.10">
    <property type="entry name" value="Cytosolic phospholipase A2 catalytic domain"/>
    <property type="match status" value="2"/>
</dbReference>
<dbReference type="GO" id="GO:0004806">
    <property type="term" value="F:triacylglycerol lipase activity"/>
    <property type="evidence" value="ECO:0007669"/>
    <property type="project" value="TreeGrafter"/>
</dbReference>
<dbReference type="InterPro" id="IPR016035">
    <property type="entry name" value="Acyl_Trfase/lysoPLipase"/>
</dbReference>
<dbReference type="EMBL" id="VZSV01000183">
    <property type="protein sequence ID" value="NXA53702.1"/>
    <property type="molecule type" value="Genomic_DNA"/>
</dbReference>
<dbReference type="PANTHER" id="PTHR12406:SF23">
    <property type="entry name" value="OMEGA-HYDROXYCERAMIDE TRANSACYLASE"/>
    <property type="match status" value="1"/>
</dbReference>
<feature type="active site" description="Proton acceptor" evidence="2">
    <location>
        <position position="158"/>
    </location>
</feature>
<comment type="caution">
    <text evidence="4">The sequence shown here is derived from an EMBL/GenBank/DDBJ whole genome shotgun (WGS) entry which is preliminary data.</text>
</comment>
<keyword evidence="1 2" id="KW-0443">Lipid metabolism</keyword>
<sequence length="218" mass="24022">PLSILFRGCGFLVIYEAGVLKALRKLSPEILKSASKIYGVSSGSFIAALAVCECDVGKGSALPFILTVKNTNWLYYSSRINALNALRVSLNKFLPTNAHQLASGRLHIVLTRVPDWKKVVISEFASKEDIIQAVICSCFIPVYFGFVPPLYHGVRYIDGEFAMGQDGFVSEATITVCAFTGEYDICPRETPAAFLFLQVSSFLLQISKANIYRILCVF</sequence>
<dbReference type="GO" id="GO:0005737">
    <property type="term" value="C:cytoplasm"/>
    <property type="evidence" value="ECO:0007669"/>
    <property type="project" value="TreeGrafter"/>
</dbReference>
<evidence type="ECO:0000259" key="3">
    <source>
        <dbReference type="PROSITE" id="PS51635"/>
    </source>
</evidence>
<evidence type="ECO:0000313" key="5">
    <source>
        <dbReference type="Proteomes" id="UP000531559"/>
    </source>
</evidence>
<gene>
    <name evidence="4" type="primary">Pnpla1_1</name>
    <name evidence="4" type="ORF">NOTJUL_R12869</name>
</gene>
<dbReference type="GO" id="GO:0016020">
    <property type="term" value="C:membrane"/>
    <property type="evidence" value="ECO:0007669"/>
    <property type="project" value="TreeGrafter"/>
</dbReference>
<evidence type="ECO:0000256" key="1">
    <source>
        <dbReference type="ARBA" id="ARBA00023098"/>
    </source>
</evidence>
<dbReference type="OrthoDB" id="197155at2759"/>
<evidence type="ECO:0000256" key="2">
    <source>
        <dbReference type="PROSITE-ProRule" id="PRU01161"/>
    </source>
</evidence>
<feature type="active site" description="Nucleophile" evidence="2">
    <location>
        <position position="41"/>
    </location>
</feature>
<dbReference type="Proteomes" id="UP000531559">
    <property type="component" value="Unassembled WGS sequence"/>
</dbReference>
<feature type="non-terminal residue" evidence="4">
    <location>
        <position position="1"/>
    </location>
</feature>
<feature type="domain" description="PNPLA" evidence="3">
    <location>
        <begin position="4"/>
        <end position="171"/>
    </location>
</feature>
<proteinExistence type="predicted"/>
<comment type="caution">
    <text evidence="2">Lacks conserved residue(s) required for the propagation of feature annotation.</text>
</comment>
<keyword evidence="5" id="KW-1185">Reference proteome</keyword>
<dbReference type="PROSITE" id="PS51635">
    <property type="entry name" value="PNPLA"/>
    <property type="match status" value="1"/>
</dbReference>
<dbReference type="GO" id="GO:0005811">
    <property type="term" value="C:lipid droplet"/>
    <property type="evidence" value="ECO:0007669"/>
    <property type="project" value="TreeGrafter"/>
</dbReference>
<dbReference type="InterPro" id="IPR002641">
    <property type="entry name" value="PNPLA_dom"/>
</dbReference>
<organism evidence="4 5">
    <name type="scientific">Nothocercus julius</name>
    <dbReference type="NCBI Taxonomy" id="2585813"/>
    <lineage>
        <taxon>Eukaryota</taxon>
        <taxon>Metazoa</taxon>
        <taxon>Chordata</taxon>
        <taxon>Craniata</taxon>
        <taxon>Vertebrata</taxon>
        <taxon>Euteleostomi</taxon>
        <taxon>Archelosauria</taxon>
        <taxon>Archosauria</taxon>
        <taxon>Dinosauria</taxon>
        <taxon>Saurischia</taxon>
        <taxon>Theropoda</taxon>
        <taxon>Coelurosauria</taxon>
        <taxon>Aves</taxon>
        <taxon>Palaeognathae</taxon>
        <taxon>Tinamiformes</taxon>
        <taxon>Tinamidae</taxon>
        <taxon>Nothocercus</taxon>
    </lineage>
</organism>